<dbReference type="OrthoDB" id="1931061at2759"/>
<dbReference type="EMBL" id="JAAMPC010000169">
    <property type="protein sequence ID" value="KAG2243637.1"/>
    <property type="molecule type" value="Genomic_DNA"/>
</dbReference>
<dbReference type="AlphaFoldDB" id="A0A8X7P3F4"/>
<proteinExistence type="predicted"/>
<keyword evidence="2" id="KW-1185">Reference proteome</keyword>
<dbReference type="Proteomes" id="UP000886595">
    <property type="component" value="Unassembled WGS sequence"/>
</dbReference>
<reference evidence="1 2" key="1">
    <citation type="submission" date="2020-02" db="EMBL/GenBank/DDBJ databases">
        <authorList>
            <person name="Ma Q."/>
            <person name="Huang Y."/>
            <person name="Song X."/>
            <person name="Pei D."/>
        </authorList>
    </citation>
    <scope>NUCLEOTIDE SEQUENCE [LARGE SCALE GENOMIC DNA]</scope>
    <source>
        <strain evidence="1">Sxm20200214</strain>
        <tissue evidence="1">Leaf</tissue>
    </source>
</reference>
<evidence type="ECO:0000313" key="2">
    <source>
        <dbReference type="Proteomes" id="UP000886595"/>
    </source>
</evidence>
<evidence type="ECO:0000313" key="1">
    <source>
        <dbReference type="EMBL" id="KAG2243637.1"/>
    </source>
</evidence>
<organism evidence="1 2">
    <name type="scientific">Brassica carinata</name>
    <name type="common">Ethiopian mustard</name>
    <name type="synonym">Abyssinian cabbage</name>
    <dbReference type="NCBI Taxonomy" id="52824"/>
    <lineage>
        <taxon>Eukaryota</taxon>
        <taxon>Viridiplantae</taxon>
        <taxon>Streptophyta</taxon>
        <taxon>Embryophyta</taxon>
        <taxon>Tracheophyta</taxon>
        <taxon>Spermatophyta</taxon>
        <taxon>Magnoliopsida</taxon>
        <taxon>eudicotyledons</taxon>
        <taxon>Gunneridae</taxon>
        <taxon>Pentapetalae</taxon>
        <taxon>rosids</taxon>
        <taxon>malvids</taxon>
        <taxon>Brassicales</taxon>
        <taxon>Brassicaceae</taxon>
        <taxon>Brassiceae</taxon>
        <taxon>Brassica</taxon>
    </lineage>
</organism>
<gene>
    <name evidence="1" type="ORF">Bca52824_094531</name>
</gene>
<name>A0A8X7P3F4_BRACI</name>
<accession>A0A8X7P3F4</accession>
<comment type="caution">
    <text evidence="1">The sequence shown here is derived from an EMBL/GenBank/DDBJ whole genome shotgun (WGS) entry which is preliminary data.</text>
</comment>
<sequence length="106" mass="11747">MISIFRGIVIQGFVPAGRVGSFDLTAGSVYKLVNFFGSRNKVQYQVADHKATLSFSWNYGLSVLENPPVQIAKDRLRFQCEEFNANCDSRGALYGKSCRSIVGVYA</sequence>
<protein>
    <submittedName>
        <fullName evidence="1">Uncharacterized protein</fullName>
    </submittedName>
</protein>